<gene>
    <name evidence="1" type="ORF">EDB92DRAFT_1793262</name>
</gene>
<dbReference type="Proteomes" id="UP001201163">
    <property type="component" value="Unassembled WGS sequence"/>
</dbReference>
<organism evidence="1 2">
    <name type="scientific">Lactarius akahatsu</name>
    <dbReference type="NCBI Taxonomy" id="416441"/>
    <lineage>
        <taxon>Eukaryota</taxon>
        <taxon>Fungi</taxon>
        <taxon>Dikarya</taxon>
        <taxon>Basidiomycota</taxon>
        <taxon>Agaricomycotina</taxon>
        <taxon>Agaricomycetes</taxon>
        <taxon>Russulales</taxon>
        <taxon>Russulaceae</taxon>
        <taxon>Lactarius</taxon>
    </lineage>
</organism>
<protein>
    <submittedName>
        <fullName evidence="1">Uncharacterized protein</fullName>
    </submittedName>
</protein>
<evidence type="ECO:0000313" key="1">
    <source>
        <dbReference type="EMBL" id="KAH8996855.1"/>
    </source>
</evidence>
<dbReference type="AlphaFoldDB" id="A0AAD4LQY2"/>
<evidence type="ECO:0000313" key="2">
    <source>
        <dbReference type="Proteomes" id="UP001201163"/>
    </source>
</evidence>
<reference evidence="1" key="1">
    <citation type="submission" date="2022-01" db="EMBL/GenBank/DDBJ databases">
        <title>Comparative genomics reveals a dynamic genome evolution in the ectomycorrhizal milk-cap (Lactarius) mushrooms.</title>
        <authorList>
            <consortium name="DOE Joint Genome Institute"/>
            <person name="Lebreton A."/>
            <person name="Tang N."/>
            <person name="Kuo A."/>
            <person name="LaButti K."/>
            <person name="Drula E."/>
            <person name="Barry K."/>
            <person name="Clum A."/>
            <person name="Lipzen A."/>
            <person name="Mousain D."/>
            <person name="Ng V."/>
            <person name="Wang R."/>
            <person name="Wang X."/>
            <person name="Dai Y."/>
            <person name="Henrissat B."/>
            <person name="Grigoriev I.V."/>
            <person name="Guerin-Laguette A."/>
            <person name="Yu F."/>
            <person name="Martin F.M."/>
        </authorList>
    </citation>
    <scope>NUCLEOTIDE SEQUENCE</scope>
    <source>
        <strain evidence="1">QP</strain>
    </source>
</reference>
<comment type="caution">
    <text evidence="1">The sequence shown here is derived from an EMBL/GenBank/DDBJ whole genome shotgun (WGS) entry which is preliminary data.</text>
</comment>
<proteinExistence type="predicted"/>
<keyword evidence="2" id="KW-1185">Reference proteome</keyword>
<feature type="non-terminal residue" evidence="1">
    <location>
        <position position="1"/>
    </location>
</feature>
<accession>A0AAD4LQY2</accession>
<dbReference type="EMBL" id="JAKELL010000008">
    <property type="protein sequence ID" value="KAH8996855.1"/>
    <property type="molecule type" value="Genomic_DNA"/>
</dbReference>
<name>A0AAD4LQY2_9AGAM</name>
<sequence>NSAERPKKKKLRLNSFDPNRRIGDWIVPRPASYALNKIDNLEYVELDYFTDLRPSNNIRNDEDLSWMEMLGAKNTMLYFMAKSRLWPTAHSESLKAFFVALERHPGMFQMNVKEALLVYQSRVRRKWFDALARNESFNIGLIDDDLVRTILGEVNDRIWEREMDKVRTWPRSQARANLASPLALFAIA</sequence>